<sequence length="78" mass="9447">MANITYIGFDDYSQRYSYEITFNSEFDRIKFQNKFNMNFRGSEVQAEIDKFQVCTEKVVFTDESYKDKIRSIIERMLI</sequence>
<dbReference type="RefSeq" id="WP_073337352.1">
    <property type="nucleotide sequence ID" value="NZ_FQXM01000004.1"/>
</dbReference>
<proteinExistence type="predicted"/>
<keyword evidence="2" id="KW-1185">Reference proteome</keyword>
<evidence type="ECO:0008006" key="3">
    <source>
        <dbReference type="Google" id="ProtNLM"/>
    </source>
</evidence>
<dbReference type="Proteomes" id="UP000184447">
    <property type="component" value="Unassembled WGS sequence"/>
</dbReference>
<evidence type="ECO:0000313" key="1">
    <source>
        <dbReference type="EMBL" id="SHH39797.1"/>
    </source>
</evidence>
<reference evidence="1 2" key="1">
    <citation type="submission" date="2016-11" db="EMBL/GenBank/DDBJ databases">
        <authorList>
            <person name="Jaros S."/>
            <person name="Januszkiewicz K."/>
            <person name="Wedrychowicz H."/>
        </authorList>
    </citation>
    <scope>NUCLEOTIDE SEQUENCE [LARGE SCALE GENOMIC DNA]</scope>
    <source>
        <strain evidence="1 2">DSM 8605</strain>
    </source>
</reference>
<protein>
    <recommendedName>
        <fullName evidence="3">Phage protein</fullName>
    </recommendedName>
</protein>
<evidence type="ECO:0000313" key="2">
    <source>
        <dbReference type="Proteomes" id="UP000184447"/>
    </source>
</evidence>
<dbReference type="EMBL" id="FQXM01000004">
    <property type="protein sequence ID" value="SHH39797.1"/>
    <property type="molecule type" value="Genomic_DNA"/>
</dbReference>
<accession>A0A1M5SMQ4</accession>
<dbReference type="AlphaFoldDB" id="A0A1M5SMQ4"/>
<name>A0A1M5SMQ4_9CLOT</name>
<organism evidence="1 2">
    <name type="scientific">Clostridium grantii DSM 8605</name>
    <dbReference type="NCBI Taxonomy" id="1121316"/>
    <lineage>
        <taxon>Bacteria</taxon>
        <taxon>Bacillati</taxon>
        <taxon>Bacillota</taxon>
        <taxon>Clostridia</taxon>
        <taxon>Eubacteriales</taxon>
        <taxon>Clostridiaceae</taxon>
        <taxon>Clostridium</taxon>
    </lineage>
</organism>
<gene>
    <name evidence="1" type="ORF">SAMN02745207_01025</name>
</gene>
<dbReference type="STRING" id="1121316.SAMN02745207_01025"/>